<keyword evidence="6" id="KW-1185">Reference proteome</keyword>
<dbReference type="PROSITE" id="PS51118">
    <property type="entry name" value="HTH_HXLR"/>
    <property type="match status" value="1"/>
</dbReference>
<dbReference type="InterPro" id="IPR036390">
    <property type="entry name" value="WH_DNA-bd_sf"/>
</dbReference>
<accession>A0ABS0JPI5</accession>
<dbReference type="Gene3D" id="1.10.10.10">
    <property type="entry name" value="Winged helix-like DNA-binding domain superfamily/Winged helix DNA-binding domain"/>
    <property type="match status" value="1"/>
</dbReference>
<dbReference type="PANTHER" id="PTHR33204:SF18">
    <property type="entry name" value="TRANSCRIPTIONAL REGULATORY PROTEIN"/>
    <property type="match status" value="1"/>
</dbReference>
<dbReference type="SUPFAM" id="SSF46785">
    <property type="entry name" value="Winged helix' DNA-binding domain"/>
    <property type="match status" value="1"/>
</dbReference>
<dbReference type="RefSeq" id="WP_196929073.1">
    <property type="nucleotide sequence ID" value="NZ_JADOTX010000001.1"/>
</dbReference>
<sequence length="222" mass="23985">MTQRTYQDACGAARTMDIVGERWALLVVRELVFGPKRFGDLRAGLPKASQNVLSQRLRELEQSGIVRRVQLGPPASVHAYELTERGRQLEPTLIELSRWGAGLPAEPDVEMSTDAFMLLLKALYRPPTDAPVTARLRLQVGADAFEVGVSPSGISVVRGRSGQVDVTVTGTVRALRDLMFGGTPLRSAVSTGKIEVHGDSTAAERFFLLFGAAPGAARSQKT</sequence>
<dbReference type="InterPro" id="IPR002577">
    <property type="entry name" value="HTH_HxlR"/>
</dbReference>
<evidence type="ECO:0000313" key="5">
    <source>
        <dbReference type="EMBL" id="MBG6068957.1"/>
    </source>
</evidence>
<name>A0ABS0JPI5_9ACTN</name>
<reference evidence="5 6" key="1">
    <citation type="submission" date="2020-11" db="EMBL/GenBank/DDBJ databases">
        <title>Sequencing the genomes of 1000 actinobacteria strains.</title>
        <authorList>
            <person name="Klenk H.-P."/>
        </authorList>
    </citation>
    <scope>NUCLEOTIDE SEQUENCE [LARGE SCALE GENOMIC DNA]</scope>
    <source>
        <strain evidence="5 6">DSM 101692</strain>
    </source>
</reference>
<dbReference type="Proteomes" id="UP000614915">
    <property type="component" value="Unassembled WGS sequence"/>
</dbReference>
<evidence type="ECO:0000256" key="3">
    <source>
        <dbReference type="ARBA" id="ARBA00023163"/>
    </source>
</evidence>
<dbReference type="InterPro" id="IPR036388">
    <property type="entry name" value="WH-like_DNA-bd_sf"/>
</dbReference>
<dbReference type="Pfam" id="PF01638">
    <property type="entry name" value="HxlR"/>
    <property type="match status" value="1"/>
</dbReference>
<keyword evidence="3" id="KW-0804">Transcription</keyword>
<dbReference type="PANTHER" id="PTHR33204">
    <property type="entry name" value="TRANSCRIPTIONAL REGULATOR, MARR FAMILY"/>
    <property type="match status" value="1"/>
</dbReference>
<dbReference type="InterPro" id="IPR003033">
    <property type="entry name" value="SCP2_sterol-bd_dom"/>
</dbReference>
<evidence type="ECO:0000259" key="4">
    <source>
        <dbReference type="PROSITE" id="PS51118"/>
    </source>
</evidence>
<keyword evidence="1" id="KW-0805">Transcription regulation</keyword>
<evidence type="ECO:0000256" key="1">
    <source>
        <dbReference type="ARBA" id="ARBA00023015"/>
    </source>
</evidence>
<dbReference type="InterPro" id="IPR036527">
    <property type="entry name" value="SCP2_sterol-bd_dom_sf"/>
</dbReference>
<proteinExistence type="predicted"/>
<comment type="caution">
    <text evidence="5">The sequence shown here is derived from an EMBL/GenBank/DDBJ whole genome shotgun (WGS) entry which is preliminary data.</text>
</comment>
<gene>
    <name evidence="5" type="ORF">IW248_005244</name>
</gene>
<evidence type="ECO:0000313" key="6">
    <source>
        <dbReference type="Proteomes" id="UP000614915"/>
    </source>
</evidence>
<dbReference type="SUPFAM" id="SSF55718">
    <property type="entry name" value="SCP-like"/>
    <property type="match status" value="1"/>
</dbReference>
<feature type="domain" description="HTH hxlR-type" evidence="4">
    <location>
        <begin position="10"/>
        <end position="108"/>
    </location>
</feature>
<keyword evidence="2 5" id="KW-0238">DNA-binding</keyword>
<dbReference type="EMBL" id="JADOTX010000001">
    <property type="protein sequence ID" value="MBG6068957.1"/>
    <property type="molecule type" value="Genomic_DNA"/>
</dbReference>
<organism evidence="5 6">
    <name type="scientific">Micromonospora ureilytica</name>
    <dbReference type="NCBI Taxonomy" id="709868"/>
    <lineage>
        <taxon>Bacteria</taxon>
        <taxon>Bacillati</taxon>
        <taxon>Actinomycetota</taxon>
        <taxon>Actinomycetes</taxon>
        <taxon>Micromonosporales</taxon>
        <taxon>Micromonosporaceae</taxon>
        <taxon>Micromonospora</taxon>
    </lineage>
</organism>
<dbReference type="Pfam" id="PF02036">
    <property type="entry name" value="SCP2"/>
    <property type="match status" value="1"/>
</dbReference>
<dbReference type="Gene3D" id="3.30.1050.10">
    <property type="entry name" value="SCP2 sterol-binding domain"/>
    <property type="match status" value="1"/>
</dbReference>
<dbReference type="GO" id="GO:0003677">
    <property type="term" value="F:DNA binding"/>
    <property type="evidence" value="ECO:0007669"/>
    <property type="project" value="UniProtKB-KW"/>
</dbReference>
<protein>
    <submittedName>
        <fullName evidence="5">DNA-binding HxlR family transcriptional regulator</fullName>
    </submittedName>
</protein>
<evidence type="ECO:0000256" key="2">
    <source>
        <dbReference type="ARBA" id="ARBA00023125"/>
    </source>
</evidence>